<accession>A0A0D7AMC2</accession>
<feature type="compositionally biased region" description="Polar residues" evidence="1">
    <location>
        <begin position="91"/>
        <end position="102"/>
    </location>
</feature>
<keyword evidence="3" id="KW-1185">Reference proteome</keyword>
<dbReference type="Proteomes" id="UP000054144">
    <property type="component" value="Unassembled WGS sequence"/>
</dbReference>
<evidence type="ECO:0000256" key="1">
    <source>
        <dbReference type="SAM" id="MobiDB-lite"/>
    </source>
</evidence>
<dbReference type="AlphaFoldDB" id="A0A0D7AMC2"/>
<organism evidence="2 3">
    <name type="scientific">Fistulina hepatica ATCC 64428</name>
    <dbReference type="NCBI Taxonomy" id="1128425"/>
    <lineage>
        <taxon>Eukaryota</taxon>
        <taxon>Fungi</taxon>
        <taxon>Dikarya</taxon>
        <taxon>Basidiomycota</taxon>
        <taxon>Agaricomycotina</taxon>
        <taxon>Agaricomycetes</taxon>
        <taxon>Agaricomycetidae</taxon>
        <taxon>Agaricales</taxon>
        <taxon>Fistulinaceae</taxon>
        <taxon>Fistulina</taxon>
    </lineage>
</organism>
<evidence type="ECO:0000313" key="3">
    <source>
        <dbReference type="Proteomes" id="UP000054144"/>
    </source>
</evidence>
<name>A0A0D7AMC2_9AGAR</name>
<sequence>MDTDWCIVCSRHIDDIAVAGLYCSTQCHIHAEAEADMNPADSSSSSSFLSAPPVPMFMVPSHSDESDVDVIYHHVYDAPVSHSRLYPTASPAPSTSRIQPSFRSRIPSHGASHPSTSDSDSESRIRSWATGIPVGRSAGAPRVKSYLAAASLFNHSLPRCSPPQRLVHAISRPMPPTLCMSSYVPDVCPPSPSRSRTDSKPPSPFAVNFTSPSTLSLASAPTDDGVSSDSSLPTPASSLMAAVTDQLHMWLPSSFRPGKQATVRPPPAVTTGMACDNDFTNEDLTWLALQKAHLPCEEPKDYQPYGVARWQHRQRSLVVDRGRQPVRVVA</sequence>
<proteinExistence type="predicted"/>
<evidence type="ECO:0000313" key="2">
    <source>
        <dbReference type="EMBL" id="KIY52899.1"/>
    </source>
</evidence>
<dbReference type="OrthoDB" id="2426717at2759"/>
<dbReference type="EMBL" id="KN881629">
    <property type="protein sequence ID" value="KIY52899.1"/>
    <property type="molecule type" value="Genomic_DNA"/>
</dbReference>
<reference evidence="2 3" key="1">
    <citation type="journal article" date="2015" name="Fungal Genet. Biol.">
        <title>Evolution of novel wood decay mechanisms in Agaricales revealed by the genome sequences of Fistulina hepatica and Cylindrobasidium torrendii.</title>
        <authorList>
            <person name="Floudas D."/>
            <person name="Held B.W."/>
            <person name="Riley R."/>
            <person name="Nagy L.G."/>
            <person name="Koehler G."/>
            <person name="Ransdell A.S."/>
            <person name="Younus H."/>
            <person name="Chow J."/>
            <person name="Chiniquy J."/>
            <person name="Lipzen A."/>
            <person name="Tritt A."/>
            <person name="Sun H."/>
            <person name="Haridas S."/>
            <person name="LaButti K."/>
            <person name="Ohm R.A."/>
            <person name="Kues U."/>
            <person name="Blanchette R.A."/>
            <person name="Grigoriev I.V."/>
            <person name="Minto R.E."/>
            <person name="Hibbett D.S."/>
        </authorList>
    </citation>
    <scope>NUCLEOTIDE SEQUENCE [LARGE SCALE GENOMIC DNA]</scope>
    <source>
        <strain evidence="2 3">ATCC 64428</strain>
    </source>
</reference>
<protein>
    <submittedName>
        <fullName evidence="2">Uncharacterized protein</fullName>
    </submittedName>
</protein>
<feature type="region of interest" description="Disordered" evidence="1">
    <location>
        <begin position="86"/>
        <end position="124"/>
    </location>
</feature>
<feature type="region of interest" description="Disordered" evidence="1">
    <location>
        <begin position="187"/>
        <end position="208"/>
    </location>
</feature>
<gene>
    <name evidence="2" type="ORF">FISHEDRAFT_69360</name>
</gene>